<gene>
    <name evidence="12" type="ORF">D9Q98_001533</name>
</gene>
<dbReference type="GO" id="GO:0003724">
    <property type="term" value="F:RNA helicase activity"/>
    <property type="evidence" value="ECO:0007669"/>
    <property type="project" value="UniProtKB-EC"/>
</dbReference>
<evidence type="ECO:0000259" key="11">
    <source>
        <dbReference type="PROSITE" id="PS51195"/>
    </source>
</evidence>
<dbReference type="PROSITE" id="PS00039">
    <property type="entry name" value="DEAD_ATP_HELICASE"/>
    <property type="match status" value="1"/>
</dbReference>
<dbReference type="CDD" id="cd17963">
    <property type="entry name" value="DEADc_DDX19_DDX25"/>
    <property type="match status" value="1"/>
</dbReference>
<dbReference type="PROSITE" id="PS51192">
    <property type="entry name" value="HELICASE_ATP_BIND_1"/>
    <property type="match status" value="1"/>
</dbReference>
<keyword evidence="2 7" id="KW-0547">Nucleotide-binding</keyword>
<evidence type="ECO:0000313" key="13">
    <source>
        <dbReference type="Proteomes" id="UP001055712"/>
    </source>
</evidence>
<dbReference type="CDD" id="cd18787">
    <property type="entry name" value="SF2_C_DEAD"/>
    <property type="match status" value="1"/>
</dbReference>
<dbReference type="Gene3D" id="3.40.50.300">
    <property type="entry name" value="P-loop containing nucleotide triphosphate hydrolases"/>
    <property type="match status" value="2"/>
</dbReference>
<keyword evidence="3 7" id="KW-0378">Hydrolase</keyword>
<dbReference type="PROSITE" id="PS51194">
    <property type="entry name" value="HELICASE_CTER"/>
    <property type="match status" value="1"/>
</dbReference>
<dbReference type="EC" id="3.6.4.13" evidence="1"/>
<dbReference type="InterPro" id="IPR001650">
    <property type="entry name" value="Helicase_C-like"/>
</dbReference>
<reference evidence="12" key="1">
    <citation type="journal article" date="2019" name="Plant J.">
        <title>Chlorella vulgaris genome assembly and annotation reveals the molecular basis for metabolic acclimation to high light conditions.</title>
        <authorList>
            <person name="Cecchin M."/>
            <person name="Marcolungo L."/>
            <person name="Rossato M."/>
            <person name="Girolomoni L."/>
            <person name="Cosentino E."/>
            <person name="Cuine S."/>
            <person name="Li-Beisson Y."/>
            <person name="Delledonne M."/>
            <person name="Ballottari M."/>
        </authorList>
    </citation>
    <scope>NUCLEOTIDE SEQUENCE</scope>
    <source>
        <strain evidence="12">211/11P</strain>
    </source>
</reference>
<keyword evidence="5 7" id="KW-0067">ATP-binding</keyword>
<dbReference type="Proteomes" id="UP001055712">
    <property type="component" value="Unassembled WGS sequence"/>
</dbReference>
<dbReference type="InterPro" id="IPR000629">
    <property type="entry name" value="RNA-helicase_DEAD-box_CS"/>
</dbReference>
<feature type="domain" description="DEAD-box RNA helicase Q" evidence="11">
    <location>
        <begin position="122"/>
        <end position="151"/>
    </location>
</feature>
<comment type="similarity">
    <text evidence="7">Belongs to the DEAD box helicase family.</text>
</comment>
<dbReference type="SUPFAM" id="SSF52540">
    <property type="entry name" value="P-loop containing nucleoside triphosphate hydrolases"/>
    <property type="match status" value="1"/>
</dbReference>
<evidence type="ECO:0000259" key="10">
    <source>
        <dbReference type="PROSITE" id="PS51194"/>
    </source>
</evidence>
<dbReference type="GO" id="GO:0016787">
    <property type="term" value="F:hydrolase activity"/>
    <property type="evidence" value="ECO:0007669"/>
    <property type="project" value="UniProtKB-KW"/>
</dbReference>
<dbReference type="PROSITE" id="PS51195">
    <property type="entry name" value="Q_MOTIF"/>
    <property type="match status" value="1"/>
</dbReference>
<dbReference type="InterPro" id="IPR011545">
    <property type="entry name" value="DEAD/DEAH_box_helicase_dom"/>
</dbReference>
<dbReference type="SMART" id="SM00490">
    <property type="entry name" value="HELICc"/>
    <property type="match status" value="1"/>
</dbReference>
<dbReference type="Pfam" id="PF00271">
    <property type="entry name" value="Helicase_C"/>
    <property type="match status" value="1"/>
</dbReference>
<evidence type="ECO:0000259" key="9">
    <source>
        <dbReference type="PROSITE" id="PS51192"/>
    </source>
</evidence>
<dbReference type="PANTHER" id="PTHR47958">
    <property type="entry name" value="ATP-DEPENDENT RNA HELICASE DBP3"/>
    <property type="match status" value="1"/>
</dbReference>
<reference evidence="12" key="2">
    <citation type="submission" date="2020-11" db="EMBL/GenBank/DDBJ databases">
        <authorList>
            <person name="Cecchin M."/>
            <person name="Marcolungo L."/>
            <person name="Rossato M."/>
            <person name="Girolomoni L."/>
            <person name="Cosentino E."/>
            <person name="Cuine S."/>
            <person name="Li-Beisson Y."/>
            <person name="Delledonne M."/>
            <person name="Ballottari M."/>
        </authorList>
    </citation>
    <scope>NUCLEOTIDE SEQUENCE</scope>
    <source>
        <strain evidence="12">211/11P</strain>
        <tissue evidence="12">Whole cell</tissue>
    </source>
</reference>
<dbReference type="GO" id="GO:0003676">
    <property type="term" value="F:nucleic acid binding"/>
    <property type="evidence" value="ECO:0007669"/>
    <property type="project" value="InterPro"/>
</dbReference>
<evidence type="ECO:0000313" key="12">
    <source>
        <dbReference type="EMBL" id="KAI3439125.1"/>
    </source>
</evidence>
<dbReference type="InterPro" id="IPR014014">
    <property type="entry name" value="RNA_helicase_DEAD_Q_motif"/>
</dbReference>
<dbReference type="GO" id="GO:0005524">
    <property type="term" value="F:ATP binding"/>
    <property type="evidence" value="ECO:0007669"/>
    <property type="project" value="UniProtKB-KW"/>
</dbReference>
<feature type="domain" description="Helicase C-terminal" evidence="10">
    <location>
        <begin position="356"/>
        <end position="515"/>
    </location>
</feature>
<dbReference type="AlphaFoldDB" id="A0A9D4U135"/>
<dbReference type="InterPro" id="IPR027417">
    <property type="entry name" value="P-loop_NTPase"/>
</dbReference>
<evidence type="ECO:0000256" key="3">
    <source>
        <dbReference type="ARBA" id="ARBA00022801"/>
    </source>
</evidence>
<proteinExistence type="inferred from homology"/>
<evidence type="ECO:0000256" key="4">
    <source>
        <dbReference type="ARBA" id="ARBA00022806"/>
    </source>
</evidence>
<feature type="short sequence motif" description="Q motif" evidence="6">
    <location>
        <begin position="122"/>
        <end position="151"/>
    </location>
</feature>
<dbReference type="OrthoDB" id="10265785at2759"/>
<dbReference type="EMBL" id="SIDB01000001">
    <property type="protein sequence ID" value="KAI3439125.1"/>
    <property type="molecule type" value="Genomic_DNA"/>
</dbReference>
<evidence type="ECO:0000256" key="1">
    <source>
        <dbReference type="ARBA" id="ARBA00012552"/>
    </source>
</evidence>
<feature type="region of interest" description="Disordered" evidence="8">
    <location>
        <begin position="1"/>
        <end position="62"/>
    </location>
</feature>
<evidence type="ECO:0000256" key="7">
    <source>
        <dbReference type="RuleBase" id="RU000492"/>
    </source>
</evidence>
<evidence type="ECO:0000256" key="8">
    <source>
        <dbReference type="SAM" id="MobiDB-lite"/>
    </source>
</evidence>
<protein>
    <recommendedName>
        <fullName evidence="1">RNA helicase</fullName>
        <ecNumber evidence="1">3.6.4.13</ecNumber>
    </recommendedName>
</protein>
<feature type="domain" description="Helicase ATP-binding" evidence="9">
    <location>
        <begin position="156"/>
        <end position="328"/>
    </location>
</feature>
<name>A0A9D4U135_CHLVU</name>
<dbReference type="Pfam" id="PF00270">
    <property type="entry name" value="DEAD"/>
    <property type="match status" value="1"/>
</dbReference>
<organism evidence="12 13">
    <name type="scientific">Chlorella vulgaris</name>
    <name type="common">Green alga</name>
    <dbReference type="NCBI Taxonomy" id="3077"/>
    <lineage>
        <taxon>Eukaryota</taxon>
        <taxon>Viridiplantae</taxon>
        <taxon>Chlorophyta</taxon>
        <taxon>core chlorophytes</taxon>
        <taxon>Trebouxiophyceae</taxon>
        <taxon>Chlorellales</taxon>
        <taxon>Chlorellaceae</taxon>
        <taxon>Chlorella clade</taxon>
        <taxon>Chlorella</taxon>
    </lineage>
</organism>
<feature type="compositionally biased region" description="Low complexity" evidence="8">
    <location>
        <begin position="39"/>
        <end position="62"/>
    </location>
</feature>
<evidence type="ECO:0000256" key="5">
    <source>
        <dbReference type="ARBA" id="ARBA00022840"/>
    </source>
</evidence>
<keyword evidence="4 7" id="KW-0347">Helicase</keyword>
<keyword evidence="13" id="KW-1185">Reference proteome</keyword>
<dbReference type="SMART" id="SM00487">
    <property type="entry name" value="DEXDc"/>
    <property type="match status" value="1"/>
</dbReference>
<dbReference type="InterPro" id="IPR014001">
    <property type="entry name" value="Helicase_ATP-bd"/>
</dbReference>
<sequence>MAALIGKSWADEVDEDDTPAHDEGAAAAEDDDGPPPGFETPKLAGTASARSNSSNSTAAAAAAAAADAVAAELAGVKVSQEPSLDDPDLSIKSQQLVEAEDDGGPGEVKTVTQGDSFYTSAKSFEELGLSQELLQGLYTEMKFERPSRIQAQTLPMILTPPYRSLIAQAHNGSGKTTCFTLGMLARVDPKLQATQALCVCPTRELVVQNQMVLERMGKFTGISCMSTASADYATTRRTRITDQVVIGTHGKLRDWMQKRVLDVRNVAILVFDEADEMLKQDGFADDTVRMIKQLRTANPAIQILLFSATFNERVKRFATKILPDANQVFVPKEELSLDVIKQYRVNCPSGADKVKVLKDMIFPLCEKLGQTIIFVRTRDTARSLHEVMAADGHKCTSIRGGGGESGMDKTARDNVVKEFRDGTTKILIATDVLSRGFDVTQVTLVINFDVPVERDFRTPAFETYLHRIGRSGRFGRKGAAFNLVTGETERRVIDEIATYFKHDIPEVPYDDEERFVDVLRKAGLTDG</sequence>
<evidence type="ECO:0000256" key="2">
    <source>
        <dbReference type="ARBA" id="ARBA00022741"/>
    </source>
</evidence>
<accession>A0A9D4U135</accession>
<comment type="caution">
    <text evidence="12">The sequence shown here is derived from an EMBL/GenBank/DDBJ whole genome shotgun (WGS) entry which is preliminary data.</text>
</comment>
<evidence type="ECO:0000256" key="6">
    <source>
        <dbReference type="PROSITE-ProRule" id="PRU00552"/>
    </source>
</evidence>